<reference evidence="1" key="1">
    <citation type="submission" date="2020-03" db="EMBL/GenBank/DDBJ databases">
        <title>The deep terrestrial virosphere.</title>
        <authorList>
            <person name="Holmfeldt K."/>
            <person name="Nilsson E."/>
            <person name="Simone D."/>
            <person name="Lopez-Fernandez M."/>
            <person name="Wu X."/>
            <person name="de Brujin I."/>
            <person name="Lundin D."/>
            <person name="Andersson A."/>
            <person name="Bertilsson S."/>
            <person name="Dopson M."/>
        </authorList>
    </citation>
    <scope>NUCLEOTIDE SEQUENCE</scope>
    <source>
        <strain evidence="1">MM415B02577</strain>
    </source>
</reference>
<dbReference type="EMBL" id="MT142836">
    <property type="protein sequence ID" value="QJA89291.1"/>
    <property type="molecule type" value="Genomic_DNA"/>
</dbReference>
<accession>A0A6M3L705</accession>
<dbReference type="AlphaFoldDB" id="A0A6M3L705"/>
<name>A0A6M3L705_9ZZZZ</name>
<evidence type="ECO:0000313" key="1">
    <source>
        <dbReference type="EMBL" id="QJA89291.1"/>
    </source>
</evidence>
<protein>
    <submittedName>
        <fullName evidence="1">Uncharacterized protein</fullName>
    </submittedName>
</protein>
<proteinExistence type="predicted"/>
<organism evidence="1">
    <name type="scientific">viral metagenome</name>
    <dbReference type="NCBI Taxonomy" id="1070528"/>
    <lineage>
        <taxon>unclassified sequences</taxon>
        <taxon>metagenomes</taxon>
        <taxon>organismal metagenomes</taxon>
    </lineage>
</organism>
<gene>
    <name evidence="1" type="ORF">MM415B02577_0010</name>
</gene>
<sequence>MICPHCGKQINFHAQKRKVSKEKNSNIYNVFLTKNSEQNQQFNFLVQNQLFPAQKPQLICARYLDMWNKLPSPFKHKRPDTKVYKESAQSFRELELGTFFKRRTINAEWAKKWNLQSFLKDKWESPMILKGLRRLTLLYKEGYWPHNKDKLPHSLPRLLYNPFTNTSMFLMVLAMNDMRLGSTKIYVGDSEMVVPSTFSI</sequence>